<feature type="region of interest" description="Disordered" evidence="1">
    <location>
        <begin position="422"/>
        <end position="448"/>
    </location>
</feature>
<evidence type="ECO:0000313" key="3">
    <source>
        <dbReference type="Proteomes" id="UP000183567"/>
    </source>
</evidence>
<feature type="region of interest" description="Disordered" evidence="1">
    <location>
        <begin position="122"/>
        <end position="339"/>
    </location>
</feature>
<feature type="compositionally biased region" description="Basic residues" evidence="1">
    <location>
        <begin position="898"/>
        <end position="924"/>
    </location>
</feature>
<feature type="compositionally biased region" description="Low complexity" evidence="1">
    <location>
        <begin position="181"/>
        <end position="190"/>
    </location>
</feature>
<gene>
    <name evidence="2" type="ORF">AZE42_01480</name>
</gene>
<proteinExistence type="predicted"/>
<feature type="compositionally biased region" description="Acidic residues" evidence="1">
    <location>
        <begin position="424"/>
        <end position="436"/>
    </location>
</feature>
<name>A0A1J8PPN3_9AGAM</name>
<feature type="compositionally biased region" description="Polar residues" evidence="1">
    <location>
        <begin position="791"/>
        <end position="804"/>
    </location>
</feature>
<feature type="compositionally biased region" description="Polar residues" evidence="1">
    <location>
        <begin position="925"/>
        <end position="942"/>
    </location>
</feature>
<keyword evidence="3" id="KW-1185">Reference proteome</keyword>
<feature type="region of interest" description="Disordered" evidence="1">
    <location>
        <begin position="711"/>
        <end position="743"/>
    </location>
</feature>
<dbReference type="STRING" id="180088.A0A1J8PPN3"/>
<feature type="compositionally biased region" description="Basic and acidic residues" evidence="1">
    <location>
        <begin position="860"/>
        <end position="874"/>
    </location>
</feature>
<accession>A0A1J8PPN3</accession>
<dbReference type="OrthoDB" id="3259498at2759"/>
<comment type="caution">
    <text evidence="2">The sequence shown here is derived from an EMBL/GenBank/DDBJ whole genome shotgun (WGS) entry which is preliminary data.</text>
</comment>
<dbReference type="EMBL" id="LVVM01005803">
    <property type="protein sequence ID" value="OJA09763.1"/>
    <property type="molecule type" value="Genomic_DNA"/>
</dbReference>
<feature type="compositionally biased region" description="Polar residues" evidence="1">
    <location>
        <begin position="122"/>
        <end position="142"/>
    </location>
</feature>
<evidence type="ECO:0000313" key="2">
    <source>
        <dbReference type="EMBL" id="OJA09763.1"/>
    </source>
</evidence>
<feature type="compositionally biased region" description="Basic and acidic residues" evidence="1">
    <location>
        <begin position="587"/>
        <end position="611"/>
    </location>
</feature>
<feature type="compositionally biased region" description="Polar residues" evidence="1">
    <location>
        <begin position="203"/>
        <end position="229"/>
    </location>
</feature>
<feature type="region of interest" description="Disordered" evidence="1">
    <location>
        <begin position="565"/>
        <end position="629"/>
    </location>
</feature>
<feature type="region of interest" description="Disordered" evidence="1">
    <location>
        <begin position="354"/>
        <end position="396"/>
    </location>
</feature>
<feature type="compositionally biased region" description="Acidic residues" evidence="1">
    <location>
        <begin position="357"/>
        <end position="388"/>
    </location>
</feature>
<sequence>MPHSLVHSAAAAAVNSLSPDDEDDNDICPVCDGDCTCDNKPRPPPAPIARNGFAHPVASSSITTNSVHLPGMPSLKIKFTVPASMQNKARLLASQSKKSRADGISTASTSIVGSGAMSTIGQAQHAASSSTVGHGRYTSQDIPNHKRKARPVKGIVDARDLSKTAVADRQIRGNEANTFPQSQSHLQSQSPRAHKSGALKGPRSNTKVARQPRTNFKSSRPPQKSQAQGTIAKKVSGKKKKQAFFSDARASDHADQSTDDSDDNAESGNFPTFVAASDLSPSSASDSSDSCSDSSSFDSDSSLEAEEESYILAEQRRHEKARVRRELLGDDSHRHNDVHNNNWVIRPRKKSVGLSDVDMDDDSDDLTEEEEDDAEEDMDDDEDDEETDGQAPSVTYTGLATGWSEDEESSFDADIFFANLSDTNTDESSSEDDPVDPQDAQADDAMASSISSLQRSTDLEMTEGWDGQIVFTNGCDDGQGVLDLAFEATAAQLLASDTASISQDSDVEMGMEMGGDDEGDYEEVDSAICTSDGETTEEELVDANGLPTSRAMRLFRWPTSVSSINPLSTVSPAVSPAPHNRRSTTSRHRDSPRPADILARKIFCDESDHSQPDSGGEGNAPSPVRRISQGGVPIMGQFEQVSDVTQKAAILTGSNKDIPSPFPRLAHRRRHIGSSSGGSFSSVCSMHDDHLIPTNLALQMDIRDRTSRLTIFTPSSTMPPPSPSDDPSSQTTPEPSPAESIELDDVLESSYLDYESEMPLEPSTASEGDFQRHLSRWDRVPVGTFRLTRESAASSNDIPSSPGWTSEPPKTASSDVMSYSNVMKSSPLSTILWHDKGSSAKATPCKSRAVLISPVILPVRDGDRTPTRVPHNHDQPPPNEHQPPHKTRKESRREMKMMKRKTHGPVHHQHYHHQYHHHSHHPNMKSRSTGSVQRTNFFSSPTSVPPLNI</sequence>
<feature type="compositionally biased region" description="Low complexity" evidence="1">
    <location>
        <begin position="275"/>
        <end position="300"/>
    </location>
</feature>
<dbReference type="Proteomes" id="UP000183567">
    <property type="component" value="Unassembled WGS sequence"/>
</dbReference>
<feature type="compositionally biased region" description="Basic and acidic residues" evidence="1">
    <location>
        <begin position="324"/>
        <end position="338"/>
    </location>
</feature>
<feature type="compositionally biased region" description="Low complexity" evidence="1">
    <location>
        <begin position="725"/>
        <end position="740"/>
    </location>
</feature>
<feature type="region of interest" description="Disordered" evidence="1">
    <location>
        <begin position="790"/>
        <end position="815"/>
    </location>
</feature>
<evidence type="ECO:0000256" key="1">
    <source>
        <dbReference type="SAM" id="MobiDB-lite"/>
    </source>
</evidence>
<protein>
    <submittedName>
        <fullName evidence="2">Uncharacterized protein</fullName>
    </submittedName>
</protein>
<organism evidence="2 3">
    <name type="scientific">Rhizopogon vesiculosus</name>
    <dbReference type="NCBI Taxonomy" id="180088"/>
    <lineage>
        <taxon>Eukaryota</taxon>
        <taxon>Fungi</taxon>
        <taxon>Dikarya</taxon>
        <taxon>Basidiomycota</taxon>
        <taxon>Agaricomycotina</taxon>
        <taxon>Agaricomycetes</taxon>
        <taxon>Agaricomycetidae</taxon>
        <taxon>Boletales</taxon>
        <taxon>Suillineae</taxon>
        <taxon>Rhizopogonaceae</taxon>
        <taxon>Rhizopogon</taxon>
    </lineage>
</organism>
<dbReference type="AlphaFoldDB" id="A0A1J8PPN3"/>
<feature type="region of interest" description="Disordered" evidence="1">
    <location>
        <begin position="858"/>
        <end position="949"/>
    </location>
</feature>
<reference evidence="2 3" key="1">
    <citation type="submission" date="2016-03" db="EMBL/GenBank/DDBJ databases">
        <title>Comparative genomics of the ectomycorrhizal sister species Rhizopogon vinicolor and Rhizopogon vesiculosus (Basidiomycota: Boletales) reveals a divergence of the mating type B locus.</title>
        <authorList>
            <person name="Mujic A.B."/>
            <person name="Kuo A."/>
            <person name="Tritt A."/>
            <person name="Lipzen A."/>
            <person name="Chen C."/>
            <person name="Johnson J."/>
            <person name="Sharma A."/>
            <person name="Barry K."/>
            <person name="Grigoriev I.V."/>
            <person name="Spatafora J.W."/>
        </authorList>
    </citation>
    <scope>NUCLEOTIDE SEQUENCE [LARGE SCALE GENOMIC DNA]</scope>
    <source>
        <strain evidence="2 3">AM-OR11-056</strain>
    </source>
</reference>